<accession>A0A1I5TBG4</accession>
<name>A0A1I5TBG4_9FIRM</name>
<dbReference type="AlphaFoldDB" id="A0A1I5TBG4"/>
<dbReference type="Proteomes" id="UP000182624">
    <property type="component" value="Unassembled WGS sequence"/>
</dbReference>
<evidence type="ECO:0000313" key="1">
    <source>
        <dbReference type="EMBL" id="SFP80352.1"/>
    </source>
</evidence>
<reference evidence="2" key="1">
    <citation type="submission" date="2016-10" db="EMBL/GenBank/DDBJ databases">
        <authorList>
            <person name="Varghese N."/>
            <person name="Submissions S."/>
        </authorList>
    </citation>
    <scope>NUCLEOTIDE SEQUENCE [LARGE SCALE GENOMIC DNA]</scope>
    <source>
        <strain evidence="2">P18</strain>
    </source>
</reference>
<protein>
    <submittedName>
        <fullName evidence="1">Uncharacterized protein</fullName>
    </submittedName>
</protein>
<dbReference type="RefSeq" id="WP_074886396.1">
    <property type="nucleotide sequence ID" value="NZ_FOXO01000008.1"/>
</dbReference>
<proteinExistence type="predicted"/>
<organism evidence="1 2">
    <name type="scientific">Butyrivibrio proteoclasticus</name>
    <dbReference type="NCBI Taxonomy" id="43305"/>
    <lineage>
        <taxon>Bacteria</taxon>
        <taxon>Bacillati</taxon>
        <taxon>Bacillota</taxon>
        <taxon>Clostridia</taxon>
        <taxon>Lachnospirales</taxon>
        <taxon>Lachnospiraceae</taxon>
        <taxon>Butyrivibrio</taxon>
    </lineage>
</organism>
<gene>
    <name evidence="1" type="ORF">SAMN04487928_108114</name>
</gene>
<evidence type="ECO:0000313" key="2">
    <source>
        <dbReference type="Proteomes" id="UP000182624"/>
    </source>
</evidence>
<keyword evidence="2" id="KW-1185">Reference proteome</keyword>
<dbReference type="EMBL" id="FOXO01000008">
    <property type="protein sequence ID" value="SFP80352.1"/>
    <property type="molecule type" value="Genomic_DNA"/>
</dbReference>
<sequence length="140" mass="15899">MFLSENHKPYSTDFGINVLQLNHVDKATKEDIDNDLVYWAKLFKVKTWEEFKALADGNVIIEEVGNLIYEVNADTHAKELMEGRRRYREQLATSYAAGEIKARKELNAIIADKDATIADKNATITNLIARIAALEEQNKS</sequence>